<evidence type="ECO:0000313" key="2">
    <source>
        <dbReference type="Proteomes" id="UP000031565"/>
    </source>
</evidence>
<dbReference type="AlphaFoldDB" id="A0A2P6F8G7"/>
<comment type="caution">
    <text evidence="1">The sequence shown here is derived from an EMBL/GenBank/DDBJ whole genome shotgun (WGS) entry which is preliminary data.</text>
</comment>
<proteinExistence type="predicted"/>
<reference evidence="1 2" key="1">
    <citation type="journal article" date="2015" name="MBio">
        <title>Genome sequence of the Drosophila melanogaster male-killing Spiroplasma strain MSRO endosymbiont.</title>
        <authorList>
            <person name="Paredes J.C."/>
            <person name="Herren J.K."/>
            <person name="Schupfer F."/>
            <person name="Marin R."/>
            <person name="Claverol S."/>
            <person name="Kuo C.H."/>
            <person name="Lemaitre B."/>
            <person name="Beven L."/>
        </authorList>
    </citation>
    <scope>NUCLEOTIDE SEQUENCE [LARGE SCALE GENOMIC DNA]</scope>
    <source>
        <strain evidence="1 2">MSRO</strain>
    </source>
</reference>
<protein>
    <submittedName>
        <fullName evidence="1">Uncharacterized protein</fullName>
    </submittedName>
</protein>
<dbReference type="Proteomes" id="UP000031565">
    <property type="component" value="Unassembled WGS sequence"/>
</dbReference>
<keyword evidence="2" id="KW-1185">Reference proteome</keyword>
<name>A0A2P6F8G7_9MOLU</name>
<accession>A0A2P6F8G7</accession>
<sequence length="96" mass="11572">MPLLLLIMRVNIMKHSYNQKTGKYYSCKIRNVNIYLNKNEEKVWNELNFSTYSQKIEYLINFYITHDKEIKNMNNYFYVIALNKVIALVKTLVVNI</sequence>
<evidence type="ECO:0000313" key="1">
    <source>
        <dbReference type="EMBL" id="PQM29738.1"/>
    </source>
</evidence>
<organism evidence="1 2">
    <name type="scientific">Spiroplasma poulsonii</name>
    <dbReference type="NCBI Taxonomy" id="2138"/>
    <lineage>
        <taxon>Bacteria</taxon>
        <taxon>Bacillati</taxon>
        <taxon>Mycoplasmatota</taxon>
        <taxon>Mollicutes</taxon>
        <taxon>Entomoplasmatales</taxon>
        <taxon>Spiroplasmataceae</taxon>
        <taxon>Spiroplasma</taxon>
    </lineage>
</organism>
<gene>
    <name evidence="1" type="ORF">SMSRO_SF029060</name>
</gene>
<dbReference type="EMBL" id="JTLV02000007">
    <property type="protein sequence ID" value="PQM29738.1"/>
    <property type="molecule type" value="Genomic_DNA"/>
</dbReference>